<gene>
    <name evidence="4" type="ORF">GFB49_00675</name>
</gene>
<dbReference type="Pfam" id="PF23666">
    <property type="entry name" value="Rcc01698_C"/>
    <property type="match status" value="1"/>
</dbReference>
<evidence type="ECO:0000259" key="2">
    <source>
        <dbReference type="Pfam" id="PF13550"/>
    </source>
</evidence>
<dbReference type="Pfam" id="PF13550">
    <property type="entry name" value="Phage-tail_3"/>
    <property type="match status" value="1"/>
</dbReference>
<evidence type="ECO:0000259" key="1">
    <source>
        <dbReference type="Pfam" id="PF13547"/>
    </source>
</evidence>
<dbReference type="InterPro" id="IPR032876">
    <property type="entry name" value="J_dom"/>
</dbReference>
<reference evidence="4 5" key="1">
    <citation type="submission" date="2019-10" db="EMBL/GenBank/DDBJ databases">
        <title>Epibacterium sp. nov., isolated from seawater.</title>
        <authorList>
            <person name="Zhang X."/>
            <person name="Li N."/>
        </authorList>
    </citation>
    <scope>NUCLEOTIDE SEQUENCE [LARGE SCALE GENOMIC DNA]</scope>
    <source>
        <strain evidence="4 5">SM1979</strain>
    </source>
</reference>
<evidence type="ECO:0000313" key="4">
    <source>
        <dbReference type="EMBL" id="MQQ06959.1"/>
    </source>
</evidence>
<accession>A0A843YD23</accession>
<organism evidence="4 5">
    <name type="scientific">Tritonibacter litoralis</name>
    <dbReference type="NCBI Taxonomy" id="2662264"/>
    <lineage>
        <taxon>Bacteria</taxon>
        <taxon>Pseudomonadati</taxon>
        <taxon>Pseudomonadota</taxon>
        <taxon>Alphaproteobacteria</taxon>
        <taxon>Rhodobacterales</taxon>
        <taxon>Paracoccaceae</taxon>
        <taxon>Tritonibacter</taxon>
    </lineage>
</organism>
<sequence length="1304" mass="141463">MATILLSAAGAALGGAAGGTVLGLSTAVVGRAVGATLGRAIDERLLGRGGQAVEMGRVDRFRLSEAVEGAPIARLYGRMRLGGQVIWASDFVETTTTTGGGSGKGAPRQPTVTQYSYSVSLAIAVCEGEVLDIPRVWADGEEIAPKDVNLRWYAGSRDQLPDPLIEAVEGAGKVPAYRGTAYVVIEDLQLDRFGNRVPQFSFEVVRAAQPDQPEYDMDLPQLVEGVALVPGTGEYALATSPVWLEHSAGERTAINSHSHSGETDLVTSVATLGHELPRCGAVSLVVSWFGGDLRCGHCAVEPKVEQGEVDGSMPWTVSGLTREDASVIAQADARPIYGGTPADASVIEAIQHLRAQGKAVMFYPFILMDQQLGNELPDPWSEAASQAHLPWRGRITLSVAPGRAGSPDQTATADAEVAAFVGTARAADFLVAEGTVTYSGPDEWSFSRFILHYAALCAAAGGVDSFCIGSELRALTQIRGAEGFPFVAALQDLLAEVRTLLGADVKLGYAADWSEYWGYTSPEEDRYFHLDPLWADPELDFIGIDNYMPLSDWREGRDHLDAAAGVPAIYDLDYLQGNVAGGEGFDWFYHSPEAEAAQIRTAITDGAYDEPWVFRYKDIRAWWENAHHNRIDGVRQTAATDWLPQSKPIWFTELGCAAIDKGTNQPNKFLDPKSSESQLPKFSNGQRDDLIQIQYLRAMYGYWSDAQNNPVSAVYGAPMLDMSRAFVWAWDARPFPVFPNALEVWSDGENYPRGHWLNGRIGQRPLAEVVTEICAASDVQDVDASGLYDVVRGFLLRDVETGRSELQPLMLRHGFDAIERDGVLQFRKRQGVDSVPVAPDHLVVEGRDTYVREDSRDGAAELTGRVRLRFAEWGGDHKLLSEEAVLPDEATHAVSQNELPLALTRAEARLTVERWLAEARMARDTVRLTLPLSLLHLGAGDVVDLGGDSPDLFRIDRATIGAAQEVEAVRIAPEVYRPARVSEDLPGVNRFAAPVPVLPLFLDLPLLRGDEVPHAPHLAVTATPWPGSVAVYGSAQDQDYLLEEVLAAPATVGETESILPAARPGRWDLGPALQLRLYRGALQSLEPAAVLNGGNVLAIGDGSAGGWEVLQFAEAELIAPQTYLLRSRLRGQAGSEVEMLPEWPVGSRVVLLDGVPGQVDLSPDQRRMTRHYRIGSARRGYEDPSYVHRVESFEGKGLRPLAPVHLRQSGDLGGEVTVRWIRRTRVGGDPWDGPEVPLGEEREAYRVRILRGAQILREEEVSQPSWSYSTAAQAADGVVPGDRVEVAQISALWGAGAAAIVGLG</sequence>
<dbReference type="SUPFAM" id="SSF51445">
    <property type="entry name" value="(Trans)glycosidases"/>
    <property type="match status" value="1"/>
</dbReference>
<dbReference type="Proteomes" id="UP000444174">
    <property type="component" value="Unassembled WGS sequence"/>
</dbReference>
<feature type="domain" description="GTA TIM-barrel-like" evidence="1">
    <location>
        <begin position="444"/>
        <end position="739"/>
    </location>
</feature>
<dbReference type="InterPro" id="IPR025195">
    <property type="entry name" value="GTA_TIM_dom"/>
</dbReference>
<dbReference type="RefSeq" id="WP_153213883.1">
    <property type="nucleotide sequence ID" value="NZ_WIBF01000001.1"/>
</dbReference>
<feature type="domain" description="Rcc01698-like C-terminal" evidence="3">
    <location>
        <begin position="1050"/>
        <end position="1150"/>
    </location>
</feature>
<dbReference type="Pfam" id="PF13547">
    <property type="entry name" value="GTA_TIM"/>
    <property type="match status" value="1"/>
</dbReference>
<dbReference type="Gene3D" id="3.20.20.80">
    <property type="entry name" value="Glycosidases"/>
    <property type="match status" value="1"/>
</dbReference>
<feature type="domain" description="Tip attachment protein J" evidence="2">
    <location>
        <begin position="800"/>
        <end position="957"/>
    </location>
</feature>
<comment type="caution">
    <text evidence="4">The sequence shown here is derived from an EMBL/GenBank/DDBJ whole genome shotgun (WGS) entry which is preliminary data.</text>
</comment>
<proteinExistence type="predicted"/>
<dbReference type="InterPro" id="IPR056490">
    <property type="entry name" value="Rcc01698_C"/>
</dbReference>
<evidence type="ECO:0000259" key="3">
    <source>
        <dbReference type="Pfam" id="PF23666"/>
    </source>
</evidence>
<dbReference type="InterPro" id="IPR017853">
    <property type="entry name" value="GH"/>
</dbReference>
<dbReference type="CDD" id="cd19607">
    <property type="entry name" value="GTA_TIM-barrel-like"/>
    <property type="match status" value="1"/>
</dbReference>
<evidence type="ECO:0000313" key="5">
    <source>
        <dbReference type="Proteomes" id="UP000444174"/>
    </source>
</evidence>
<keyword evidence="5" id="KW-1185">Reference proteome</keyword>
<protein>
    <submittedName>
        <fullName evidence="4">Host specificity protein</fullName>
    </submittedName>
</protein>
<name>A0A843YD23_9RHOB</name>
<dbReference type="EMBL" id="WIBF01000001">
    <property type="protein sequence ID" value="MQQ06959.1"/>
    <property type="molecule type" value="Genomic_DNA"/>
</dbReference>